<dbReference type="Pfam" id="PF08241">
    <property type="entry name" value="Methyltransf_11"/>
    <property type="match status" value="1"/>
</dbReference>
<feature type="active site" description="Proton acceptor" evidence="4">
    <location>
        <position position="135"/>
    </location>
</feature>
<dbReference type="InterPro" id="IPR030374">
    <property type="entry name" value="PABS"/>
</dbReference>
<sequence>MDSGLAELRPDRDRPRAWTVLVDGAPQSHVDLDDPTRLDFAYQRILGHVADLAAPPGRPLRAVHLGGGALTLARYVAATRPRSRQQVVELDAGLVRLVREHLPLERTWQIRVRGGDARAGLAGLPDDSADLVVSDVFGGARTPAHLTSTEYLTEAARVLRPGGLYAANLTDGGALAFARTQVATALAVFPEVCLAADPAVLRGRRFGNLVLVAGDGPLPVGELARRTAGDPAPCRVEHGRALAGFTGGAAPVTDATARPSPPPPDGVFG</sequence>
<feature type="domain" description="PABS" evidence="6">
    <location>
        <begin position="1"/>
        <end position="216"/>
    </location>
</feature>
<gene>
    <name evidence="7" type="ORF">GCM10010406_01080</name>
</gene>
<keyword evidence="8" id="KW-1185">Reference proteome</keyword>
<dbReference type="SUPFAM" id="SSF53335">
    <property type="entry name" value="S-adenosyl-L-methionine-dependent methyltransferases"/>
    <property type="match status" value="1"/>
</dbReference>
<dbReference type="Gene3D" id="3.40.50.150">
    <property type="entry name" value="Vaccinia Virus protein VP39"/>
    <property type="match status" value="1"/>
</dbReference>
<evidence type="ECO:0000313" key="8">
    <source>
        <dbReference type="Proteomes" id="UP001501358"/>
    </source>
</evidence>
<reference evidence="7 8" key="1">
    <citation type="journal article" date="2019" name="Int. J. Syst. Evol. Microbiol.">
        <title>The Global Catalogue of Microorganisms (GCM) 10K type strain sequencing project: providing services to taxonomists for standard genome sequencing and annotation.</title>
        <authorList>
            <consortium name="The Broad Institute Genomics Platform"/>
            <consortium name="The Broad Institute Genome Sequencing Center for Infectious Disease"/>
            <person name="Wu L."/>
            <person name="Ma J."/>
        </authorList>
    </citation>
    <scope>NUCLEOTIDE SEQUENCE [LARGE SCALE GENOMIC DNA]</scope>
    <source>
        <strain evidence="7 8">JCM 6307</strain>
    </source>
</reference>
<feature type="region of interest" description="Disordered" evidence="5">
    <location>
        <begin position="247"/>
        <end position="269"/>
    </location>
</feature>
<dbReference type="InterPro" id="IPR013216">
    <property type="entry name" value="Methyltransf_11"/>
</dbReference>
<proteinExistence type="inferred from homology"/>
<comment type="caution">
    <text evidence="7">The sequence shown here is derived from an EMBL/GenBank/DDBJ whole genome shotgun (WGS) entry which is preliminary data.</text>
</comment>
<dbReference type="EMBL" id="BAAATA010000001">
    <property type="protein sequence ID" value="GAA2469497.1"/>
    <property type="molecule type" value="Genomic_DNA"/>
</dbReference>
<evidence type="ECO:0000256" key="5">
    <source>
        <dbReference type="SAM" id="MobiDB-lite"/>
    </source>
</evidence>
<evidence type="ECO:0000259" key="6">
    <source>
        <dbReference type="PROSITE" id="PS51006"/>
    </source>
</evidence>
<feature type="compositionally biased region" description="Pro residues" evidence="5">
    <location>
        <begin position="259"/>
        <end position="269"/>
    </location>
</feature>
<dbReference type="Proteomes" id="UP001501358">
    <property type="component" value="Unassembled WGS sequence"/>
</dbReference>
<evidence type="ECO:0000256" key="4">
    <source>
        <dbReference type="PROSITE-ProRule" id="PRU00354"/>
    </source>
</evidence>
<dbReference type="PANTHER" id="PTHR43317">
    <property type="entry name" value="THERMOSPERMINE SYNTHASE ACAULIS5"/>
    <property type="match status" value="1"/>
</dbReference>
<comment type="similarity">
    <text evidence="1">Belongs to the spermidine/spermine synthase family.</text>
</comment>
<dbReference type="NCBIfam" id="NF037959">
    <property type="entry name" value="MFS_SpdSyn"/>
    <property type="match status" value="1"/>
</dbReference>
<evidence type="ECO:0000313" key="7">
    <source>
        <dbReference type="EMBL" id="GAA2469497.1"/>
    </source>
</evidence>
<evidence type="ECO:0000256" key="2">
    <source>
        <dbReference type="ARBA" id="ARBA00022679"/>
    </source>
</evidence>
<name>A0ABN3KQ91_9ACTN</name>
<dbReference type="InterPro" id="IPR029063">
    <property type="entry name" value="SAM-dependent_MTases_sf"/>
</dbReference>
<keyword evidence="2 4" id="KW-0808">Transferase</keyword>
<keyword evidence="3 4" id="KW-0620">Polyamine biosynthesis</keyword>
<evidence type="ECO:0000256" key="1">
    <source>
        <dbReference type="ARBA" id="ARBA00007867"/>
    </source>
</evidence>
<evidence type="ECO:0000256" key="3">
    <source>
        <dbReference type="ARBA" id="ARBA00023115"/>
    </source>
</evidence>
<protein>
    <submittedName>
        <fullName evidence="7">Fused MFS/spermidine synthase</fullName>
    </submittedName>
</protein>
<accession>A0ABN3KQ91</accession>
<dbReference type="PROSITE" id="PS51006">
    <property type="entry name" value="PABS_2"/>
    <property type="match status" value="1"/>
</dbReference>
<dbReference type="CDD" id="cd02440">
    <property type="entry name" value="AdoMet_MTases"/>
    <property type="match status" value="1"/>
</dbReference>
<dbReference type="PANTHER" id="PTHR43317:SF1">
    <property type="entry name" value="THERMOSPERMINE SYNTHASE ACAULIS5"/>
    <property type="match status" value="1"/>
</dbReference>
<organism evidence="7 8">
    <name type="scientific">Streptomyces thermolineatus</name>
    <dbReference type="NCBI Taxonomy" id="44033"/>
    <lineage>
        <taxon>Bacteria</taxon>
        <taxon>Bacillati</taxon>
        <taxon>Actinomycetota</taxon>
        <taxon>Actinomycetes</taxon>
        <taxon>Kitasatosporales</taxon>
        <taxon>Streptomycetaceae</taxon>
        <taxon>Streptomyces</taxon>
    </lineage>
</organism>